<comment type="caution">
    <text evidence="2">The sequence shown here is derived from an EMBL/GenBank/DDBJ whole genome shotgun (WGS) entry which is preliminary data.</text>
</comment>
<dbReference type="Proteomes" id="UP000233551">
    <property type="component" value="Unassembled WGS sequence"/>
</dbReference>
<keyword evidence="3" id="KW-1185">Reference proteome</keyword>
<feature type="non-terminal residue" evidence="2">
    <location>
        <position position="1"/>
    </location>
</feature>
<sequence length="97" mass="10552">AQLVSISGLEEQPNPAQFKFQRPIRPSPNPSSPISGPVQRRQPSTNSSDPFGPVRIPAAQSSSAGPIRPVTARPNSSSNFYFLIIFVLQNRPPNFPN</sequence>
<feature type="region of interest" description="Disordered" evidence="1">
    <location>
        <begin position="1"/>
        <end position="71"/>
    </location>
</feature>
<accession>A0A2I0H2P4</accession>
<gene>
    <name evidence="2" type="ORF">CRG98_049771</name>
</gene>
<reference evidence="2 3" key="1">
    <citation type="submission" date="2017-11" db="EMBL/GenBank/DDBJ databases">
        <title>De-novo sequencing of pomegranate (Punica granatum L.) genome.</title>
        <authorList>
            <person name="Akparov Z."/>
            <person name="Amiraslanov A."/>
            <person name="Hajiyeva S."/>
            <person name="Abbasov M."/>
            <person name="Kaur K."/>
            <person name="Hamwieh A."/>
            <person name="Solovyev V."/>
            <person name="Salamov A."/>
            <person name="Braich B."/>
            <person name="Kosarev P."/>
            <person name="Mahmoud A."/>
            <person name="Hajiyev E."/>
            <person name="Babayeva S."/>
            <person name="Izzatullayeva V."/>
            <person name="Mammadov A."/>
            <person name="Mammadov A."/>
            <person name="Sharifova S."/>
            <person name="Ojaghi J."/>
            <person name="Eynullazada K."/>
            <person name="Bayramov B."/>
            <person name="Abdulazimova A."/>
            <person name="Shahmuradov I."/>
        </authorList>
    </citation>
    <scope>NUCLEOTIDE SEQUENCE [LARGE SCALE GENOMIC DNA]</scope>
    <source>
        <strain evidence="3">cv. AG2017</strain>
        <tissue evidence="2">Leaf</tissue>
    </source>
</reference>
<evidence type="ECO:0000256" key="1">
    <source>
        <dbReference type="SAM" id="MobiDB-lite"/>
    </source>
</evidence>
<evidence type="ECO:0000313" key="2">
    <source>
        <dbReference type="EMBL" id="PKH94055.1"/>
    </source>
</evidence>
<proteinExistence type="predicted"/>
<evidence type="ECO:0000313" key="3">
    <source>
        <dbReference type="Proteomes" id="UP000233551"/>
    </source>
</evidence>
<name>A0A2I0H2P4_PUNGR</name>
<protein>
    <submittedName>
        <fullName evidence="2">Uncharacterized protein</fullName>
    </submittedName>
</protein>
<organism evidence="2 3">
    <name type="scientific">Punica granatum</name>
    <name type="common">Pomegranate</name>
    <dbReference type="NCBI Taxonomy" id="22663"/>
    <lineage>
        <taxon>Eukaryota</taxon>
        <taxon>Viridiplantae</taxon>
        <taxon>Streptophyta</taxon>
        <taxon>Embryophyta</taxon>
        <taxon>Tracheophyta</taxon>
        <taxon>Spermatophyta</taxon>
        <taxon>Magnoliopsida</taxon>
        <taxon>eudicotyledons</taxon>
        <taxon>Gunneridae</taxon>
        <taxon>Pentapetalae</taxon>
        <taxon>rosids</taxon>
        <taxon>malvids</taxon>
        <taxon>Myrtales</taxon>
        <taxon>Lythraceae</taxon>
        <taxon>Punica</taxon>
    </lineage>
</organism>
<dbReference type="EMBL" id="PGOL01042699">
    <property type="protein sequence ID" value="PKH94055.1"/>
    <property type="molecule type" value="Genomic_DNA"/>
</dbReference>
<dbReference type="AlphaFoldDB" id="A0A2I0H2P4"/>